<reference evidence="3" key="1">
    <citation type="submission" date="2016-06" db="EMBL/GenBank/DDBJ databases">
        <title>Parallel loss of symbiosis genes in relatives of nitrogen-fixing non-legume Parasponia.</title>
        <authorList>
            <person name="Van Velzen R."/>
            <person name="Holmer R."/>
            <person name="Bu F."/>
            <person name="Rutten L."/>
            <person name="Van Zeijl A."/>
            <person name="Liu W."/>
            <person name="Santuari L."/>
            <person name="Cao Q."/>
            <person name="Sharma T."/>
            <person name="Shen D."/>
            <person name="Roswanjaya Y."/>
            <person name="Wardhani T."/>
            <person name="Kalhor M.S."/>
            <person name="Jansen J."/>
            <person name="Van den Hoogen J."/>
            <person name="Gungor B."/>
            <person name="Hartog M."/>
            <person name="Hontelez J."/>
            <person name="Verver J."/>
            <person name="Yang W.-C."/>
            <person name="Schijlen E."/>
            <person name="Repin R."/>
            <person name="Schilthuizen M."/>
            <person name="Schranz E."/>
            <person name="Heidstra R."/>
            <person name="Miyata K."/>
            <person name="Fedorova E."/>
            <person name="Kohlen W."/>
            <person name="Bisseling T."/>
            <person name="Smit S."/>
            <person name="Geurts R."/>
        </authorList>
    </citation>
    <scope>NUCLEOTIDE SEQUENCE [LARGE SCALE GENOMIC DNA]</scope>
    <source>
        <strain evidence="3">cv. RG33-2</strain>
    </source>
</reference>
<gene>
    <name evidence="2" type="ORF">TorRG33x02_188630</name>
</gene>
<protein>
    <submittedName>
        <fullName evidence="2">Uncharacterized protein</fullName>
    </submittedName>
</protein>
<dbReference type="AlphaFoldDB" id="A0A2P5EIG7"/>
<keyword evidence="1" id="KW-0472">Membrane</keyword>
<dbReference type="Proteomes" id="UP000237000">
    <property type="component" value="Unassembled WGS sequence"/>
</dbReference>
<organism evidence="2 3">
    <name type="scientific">Trema orientale</name>
    <name type="common">Charcoal tree</name>
    <name type="synonym">Celtis orientalis</name>
    <dbReference type="NCBI Taxonomy" id="63057"/>
    <lineage>
        <taxon>Eukaryota</taxon>
        <taxon>Viridiplantae</taxon>
        <taxon>Streptophyta</taxon>
        <taxon>Embryophyta</taxon>
        <taxon>Tracheophyta</taxon>
        <taxon>Spermatophyta</taxon>
        <taxon>Magnoliopsida</taxon>
        <taxon>eudicotyledons</taxon>
        <taxon>Gunneridae</taxon>
        <taxon>Pentapetalae</taxon>
        <taxon>rosids</taxon>
        <taxon>fabids</taxon>
        <taxon>Rosales</taxon>
        <taxon>Cannabaceae</taxon>
        <taxon>Trema</taxon>
    </lineage>
</organism>
<dbReference type="EMBL" id="JXTC01000149">
    <property type="protein sequence ID" value="PON85336.1"/>
    <property type="molecule type" value="Genomic_DNA"/>
</dbReference>
<keyword evidence="3" id="KW-1185">Reference proteome</keyword>
<accession>A0A2P5EIG7</accession>
<evidence type="ECO:0000313" key="3">
    <source>
        <dbReference type="Proteomes" id="UP000237000"/>
    </source>
</evidence>
<keyword evidence="1" id="KW-0812">Transmembrane</keyword>
<comment type="caution">
    <text evidence="2">The sequence shown here is derived from an EMBL/GenBank/DDBJ whole genome shotgun (WGS) entry which is preliminary data.</text>
</comment>
<feature type="non-terminal residue" evidence="2">
    <location>
        <position position="78"/>
    </location>
</feature>
<sequence length="78" mass="8537">MIQVIFGVTVIIITQVITVIIIIHHSNDLVEAGILEEPLVELVGVVCNQVSTFAEIRNSSQDIPDMILVVSSILARQQ</sequence>
<evidence type="ECO:0000256" key="1">
    <source>
        <dbReference type="SAM" id="Phobius"/>
    </source>
</evidence>
<evidence type="ECO:0000313" key="2">
    <source>
        <dbReference type="EMBL" id="PON85336.1"/>
    </source>
</evidence>
<feature type="transmembrane region" description="Helical" evidence="1">
    <location>
        <begin position="6"/>
        <end position="23"/>
    </location>
</feature>
<dbReference type="InParanoid" id="A0A2P5EIG7"/>
<keyword evidence="1" id="KW-1133">Transmembrane helix</keyword>
<name>A0A2P5EIG7_TREOI</name>
<proteinExistence type="predicted"/>